<reference evidence="1 2" key="1">
    <citation type="submission" date="2020-10" db="EMBL/GenBank/DDBJ databases">
        <title>The Coptis chinensis genome and diversification of protoberbering-type alkaloids.</title>
        <authorList>
            <person name="Wang B."/>
            <person name="Shu S."/>
            <person name="Song C."/>
            <person name="Liu Y."/>
        </authorList>
    </citation>
    <scope>NUCLEOTIDE SEQUENCE [LARGE SCALE GENOMIC DNA]</scope>
    <source>
        <strain evidence="1">HL-2020</strain>
        <tissue evidence="1">Leaf</tissue>
    </source>
</reference>
<dbReference type="Gene3D" id="1.10.150.20">
    <property type="entry name" value="5' to 3' exonuclease, C-terminal subdomain"/>
    <property type="match status" value="1"/>
</dbReference>
<proteinExistence type="predicted"/>
<evidence type="ECO:0000313" key="1">
    <source>
        <dbReference type="EMBL" id="KAF9624986.1"/>
    </source>
</evidence>
<dbReference type="OrthoDB" id="1718232at2759"/>
<dbReference type="Proteomes" id="UP000631114">
    <property type="component" value="Unassembled WGS sequence"/>
</dbReference>
<dbReference type="EMBL" id="JADFTS010000001">
    <property type="protein sequence ID" value="KAF9624986.1"/>
    <property type="molecule type" value="Genomic_DNA"/>
</dbReference>
<keyword evidence="2" id="KW-1185">Reference proteome</keyword>
<organism evidence="1 2">
    <name type="scientific">Coptis chinensis</name>
    <dbReference type="NCBI Taxonomy" id="261450"/>
    <lineage>
        <taxon>Eukaryota</taxon>
        <taxon>Viridiplantae</taxon>
        <taxon>Streptophyta</taxon>
        <taxon>Embryophyta</taxon>
        <taxon>Tracheophyta</taxon>
        <taxon>Spermatophyta</taxon>
        <taxon>Magnoliopsida</taxon>
        <taxon>Ranunculales</taxon>
        <taxon>Ranunculaceae</taxon>
        <taxon>Coptidoideae</taxon>
        <taxon>Coptis</taxon>
    </lineage>
</organism>
<dbReference type="AlphaFoldDB" id="A0A835MII3"/>
<sequence>MMELAKLLDSAPTIPVEESLEEPSAKSMFCSNLVEKKDLAWERYYDISSVEIGELIPFAMERDRDWERKFGKCVGMKVVELTGETATGN</sequence>
<accession>A0A835MII3</accession>
<comment type="caution">
    <text evidence="1">The sequence shown here is derived from an EMBL/GenBank/DDBJ whole genome shotgun (WGS) entry which is preliminary data.</text>
</comment>
<evidence type="ECO:0000313" key="2">
    <source>
        <dbReference type="Proteomes" id="UP000631114"/>
    </source>
</evidence>
<protein>
    <submittedName>
        <fullName evidence="1">Uncharacterized protein</fullName>
    </submittedName>
</protein>
<gene>
    <name evidence="1" type="ORF">IFM89_016806</name>
</gene>
<name>A0A835MII3_9MAGN</name>